<organism evidence="1 2">
    <name type="scientific">Pantoea phage Kyle</name>
    <dbReference type="NCBI Taxonomy" id="2589665"/>
    <lineage>
        <taxon>Viruses</taxon>
        <taxon>Duplodnaviria</taxon>
        <taxon>Heunggongvirae</taxon>
        <taxon>Uroviricota</taxon>
        <taxon>Caudoviricetes</taxon>
        <taxon>Lindbergviridae</taxon>
        <taxon>Kylevirus</taxon>
        <taxon>Kylevirus kyle</taxon>
    </lineage>
</organism>
<accession>A0A514A8P6</accession>
<keyword evidence="2" id="KW-1185">Reference proteome</keyword>
<proteinExistence type="predicted"/>
<dbReference type="Proteomes" id="UP000319711">
    <property type="component" value="Segment"/>
</dbReference>
<gene>
    <name evidence="1" type="primary">20</name>
    <name evidence="1" type="ORF">KYLE_21</name>
</gene>
<name>A0A514A8P6_9CAUD</name>
<dbReference type="RefSeq" id="YP_009849853.1">
    <property type="nucleotide sequence ID" value="NC_048796.1"/>
</dbReference>
<evidence type="ECO:0000313" key="2">
    <source>
        <dbReference type="Proteomes" id="UP000319711"/>
    </source>
</evidence>
<sequence length="243" mass="26002">MKTSATNQWPVEYRNGVAVGRHQPEPASTNYQPSGRGNVASAYVVVGTGAGFAADATGGPDGGAIGTVNTDGANYLISQDVNGIVMAPYTAYDANPAWQRKVAKYTSQNLSRIRHRLSNPNEANFYLYLTQNSSYPSGWLAAGDWTSSWFYQTINNRLKLGMLQIEPGKLATSPFIIEDASLTKVRAASSATVTKVADATGVKFNFSDGSSKTASFGSSNSVTVPLADADWGVKYITTIEYTR</sequence>
<evidence type="ECO:0000313" key="1">
    <source>
        <dbReference type="EMBL" id="QDH49642.1"/>
    </source>
</evidence>
<reference evidence="1 2" key="1">
    <citation type="submission" date="2019-06" db="EMBL/GenBank/DDBJ databases">
        <authorList>
            <person name="Fakulujo A."/>
            <person name="Fiaz D."/>
            <person name="Garg S."/>
            <person name="Gordon G."/>
            <person name="Haider Z."/>
            <person name="Hale A."/>
            <person name="Hodges K."/>
            <person name="Jacob L."/>
            <person name="Kandil F."/>
            <person name="Kincaid V."/>
            <person name="Melchor-Guerra M."/>
            <person name="Morrelli A."/>
            <person name="Morris R."/>
            <person name="Nawaz M."/>
            <person name="Nguyen N."/>
            <person name="Omair A."/>
            <person name="Pray J."/>
            <person name="Saleem H."/>
            <person name="Saravane K."/>
            <person name="Sharma A."/>
            <person name="Singh A."/>
            <person name="Walston M."/>
            <person name="Zaman H."/>
            <person name="Puthuveetil N."/>
            <person name="Do L."/>
            <person name="Islam N."/>
            <person name="Johnson A."/>
        </authorList>
    </citation>
    <scope>NUCLEOTIDE SEQUENCE [LARGE SCALE GENOMIC DNA]</scope>
</reference>
<dbReference type="GeneID" id="55620357"/>
<dbReference type="KEGG" id="vg:55620357"/>
<protein>
    <submittedName>
        <fullName evidence="1">Uncharacterized protein</fullName>
    </submittedName>
</protein>
<dbReference type="EMBL" id="MN038177">
    <property type="protein sequence ID" value="QDH49642.1"/>
    <property type="molecule type" value="Genomic_DNA"/>
</dbReference>